<evidence type="ECO:0000313" key="2">
    <source>
        <dbReference type="Proteomes" id="UP001281147"/>
    </source>
</evidence>
<dbReference type="EMBL" id="JAUTXU010000086">
    <property type="protein sequence ID" value="KAK3710219.1"/>
    <property type="molecule type" value="Genomic_DNA"/>
</dbReference>
<organism evidence="1 2">
    <name type="scientific">Vermiconidia calcicola</name>
    <dbReference type="NCBI Taxonomy" id="1690605"/>
    <lineage>
        <taxon>Eukaryota</taxon>
        <taxon>Fungi</taxon>
        <taxon>Dikarya</taxon>
        <taxon>Ascomycota</taxon>
        <taxon>Pezizomycotina</taxon>
        <taxon>Dothideomycetes</taxon>
        <taxon>Dothideomycetidae</taxon>
        <taxon>Mycosphaerellales</taxon>
        <taxon>Extremaceae</taxon>
        <taxon>Vermiconidia</taxon>
    </lineage>
</organism>
<proteinExistence type="predicted"/>
<reference evidence="1" key="1">
    <citation type="submission" date="2023-07" db="EMBL/GenBank/DDBJ databases">
        <title>Black Yeasts Isolated from many extreme environments.</title>
        <authorList>
            <person name="Coleine C."/>
            <person name="Stajich J.E."/>
            <person name="Selbmann L."/>
        </authorList>
    </citation>
    <scope>NUCLEOTIDE SEQUENCE</scope>
    <source>
        <strain evidence="1">CCFEE 5714</strain>
    </source>
</reference>
<sequence>MIDCARTHDTLYISKTGAEDQCSALEETALSYSALRPLNDRDETNDRYTTSLIQRQEQASAFAHTHLRDYSRPSSSSGSAHSGHSLRRTPRFEARPSRLRSSSVDSPKRESEPESRAPRDRPSQRRLASAHYPYAGYKHPVLRLSNRTKSAVTWALEEGLRKGPNEFTPFLPEENAQMSEIGGGRATNGGARTGGPVPVSSSGTPSGMRTPRQIMNDRAAREQQRQESQKADEQRRLTEERRLAEERRRSAERRAAAVGGGAPRVSQASSQYSPDPAMLQGQYNDRYSSGGQVAGSDVLGNPTSRSTQGYSDGRQARVSSSSQQEPRPAQASSGATRRTQQAPRQPTVAGTSTGPPSHQPQTDGAQQRSGASSFPHAFERWETLSSHWEGLTSYWLHKLEQNTEEIRETVPNAVTLNRQITDLSAAGANLFHAVVELQRLRASSERKFQRWFFESKANEERLRETHGQLENQLKLERGSREDAARLRADASIQAENAKREVAEMRRELMISKDEARRAWEELGRRNQDSLETAQSLKDGRITLVGGVQVVPYFGGPSRTGSASQRPTTRDGQPQYGSTGMASAAGAAGLQSPGDERDYYQQEASPTNTDPFMETSKRLHHEPGQPSLAAGTYQPYGGTPTSTKTAQTAIPPGQRASSGSRAPQSTSIPVSAQDAQRFYQHAPQEAFLHSPQSSSQAIPQQPATAPRDEVRSEGSYVESELEPEYLIDASGNYRLDSAGHPIPIRRQDDIEEDDSYDTEADIRREQEHAARYGVGAGMGGMVPPEASSVPATSAQAMASFESTSQPSGSGRPDYEGAGYSGWEALRGTSHHHPTRLSDVLEEEEERSSRRTGE</sequence>
<accession>A0ACC3N543</accession>
<name>A0ACC3N543_9PEZI</name>
<keyword evidence="2" id="KW-1185">Reference proteome</keyword>
<gene>
    <name evidence="1" type="ORF">LTR37_010440</name>
</gene>
<evidence type="ECO:0000313" key="1">
    <source>
        <dbReference type="EMBL" id="KAK3710219.1"/>
    </source>
</evidence>
<protein>
    <submittedName>
        <fullName evidence="1">Uncharacterized protein</fullName>
    </submittedName>
</protein>
<comment type="caution">
    <text evidence="1">The sequence shown here is derived from an EMBL/GenBank/DDBJ whole genome shotgun (WGS) entry which is preliminary data.</text>
</comment>
<dbReference type="Proteomes" id="UP001281147">
    <property type="component" value="Unassembled WGS sequence"/>
</dbReference>